<proteinExistence type="predicted"/>
<feature type="signal peptide" evidence="2">
    <location>
        <begin position="1"/>
        <end position="29"/>
    </location>
</feature>
<comment type="caution">
    <text evidence="4">The sequence shown here is derived from an EMBL/GenBank/DDBJ whole genome shotgun (WGS) entry which is preliminary data.</text>
</comment>
<sequence>MLAAGGRRRGAALVALLAVVAVTARVAAADDFFSPFAPMLSPIITDSICKTVACGKGNCTVEQGTVLGYRCECDPGWTQMHVGDSLRFLPCVVPNCTIDRACSNDSSAPAPAPLPAPKNFSLDDPCQFAYCGTGGTCRKGSGLSYHCDCKEGFGNLLNITSMPCFQNCSIGADCAKIGILPFSNSSNSPAPPGSESISNNGNAAAQGSISQKILPALLLLVSLSVCLAI</sequence>
<dbReference type="PROSITE" id="PS50026">
    <property type="entry name" value="EGF_3"/>
    <property type="match status" value="1"/>
</dbReference>
<dbReference type="OrthoDB" id="1914642at2759"/>
<keyword evidence="5" id="KW-1185">Reference proteome</keyword>
<dbReference type="InterPro" id="IPR000742">
    <property type="entry name" value="EGF"/>
</dbReference>
<evidence type="ECO:0000313" key="4">
    <source>
        <dbReference type="EMBL" id="TVU48309.1"/>
    </source>
</evidence>
<feature type="chain" id="PRO_5023944858" description="EGF-like domain-containing protein" evidence="2">
    <location>
        <begin position="30"/>
        <end position="229"/>
    </location>
</feature>
<evidence type="ECO:0000313" key="5">
    <source>
        <dbReference type="Proteomes" id="UP000324897"/>
    </source>
</evidence>
<feature type="domain" description="EGF-like" evidence="3">
    <location>
        <begin position="122"/>
        <end position="159"/>
    </location>
</feature>
<organism evidence="4 5">
    <name type="scientific">Eragrostis curvula</name>
    <name type="common">weeping love grass</name>
    <dbReference type="NCBI Taxonomy" id="38414"/>
    <lineage>
        <taxon>Eukaryota</taxon>
        <taxon>Viridiplantae</taxon>
        <taxon>Streptophyta</taxon>
        <taxon>Embryophyta</taxon>
        <taxon>Tracheophyta</taxon>
        <taxon>Spermatophyta</taxon>
        <taxon>Magnoliopsida</taxon>
        <taxon>Liliopsida</taxon>
        <taxon>Poales</taxon>
        <taxon>Poaceae</taxon>
        <taxon>PACMAD clade</taxon>
        <taxon>Chloridoideae</taxon>
        <taxon>Eragrostideae</taxon>
        <taxon>Eragrostidinae</taxon>
        <taxon>Eragrostis</taxon>
    </lineage>
</organism>
<dbReference type="EMBL" id="RWGY01000004">
    <property type="protein sequence ID" value="TVU48309.1"/>
    <property type="molecule type" value="Genomic_DNA"/>
</dbReference>
<dbReference type="PANTHER" id="PTHR33881:SF17">
    <property type="entry name" value="EGF-LIKE DOMAIN-CONTAINING PROTEIN"/>
    <property type="match status" value="1"/>
</dbReference>
<keyword evidence="2" id="KW-0732">Signal</keyword>
<evidence type="ECO:0000259" key="3">
    <source>
        <dbReference type="PROSITE" id="PS50026"/>
    </source>
</evidence>
<protein>
    <recommendedName>
        <fullName evidence="3">EGF-like domain-containing protein</fullName>
    </recommendedName>
</protein>
<dbReference type="AlphaFoldDB" id="A0A5J9WJ35"/>
<comment type="caution">
    <text evidence="1">Lacks conserved residue(s) required for the propagation of feature annotation.</text>
</comment>
<evidence type="ECO:0000256" key="1">
    <source>
        <dbReference type="PROSITE-ProRule" id="PRU00076"/>
    </source>
</evidence>
<dbReference type="PANTHER" id="PTHR33881">
    <property type="entry name" value="NEUROGENIC LOCUS NOTCH-LIKE PROTEIN"/>
    <property type="match status" value="1"/>
</dbReference>
<dbReference type="Proteomes" id="UP000324897">
    <property type="component" value="Chromosome 5"/>
</dbReference>
<dbReference type="SMART" id="SM00181">
    <property type="entry name" value="EGF"/>
    <property type="match status" value="2"/>
</dbReference>
<dbReference type="Gramene" id="TVU48309">
    <property type="protein sequence ID" value="TVU48309"/>
    <property type="gene ID" value="EJB05_07942"/>
</dbReference>
<gene>
    <name evidence="4" type="ORF">EJB05_07942</name>
</gene>
<evidence type="ECO:0000256" key="2">
    <source>
        <dbReference type="SAM" id="SignalP"/>
    </source>
</evidence>
<reference evidence="4 5" key="1">
    <citation type="journal article" date="2019" name="Sci. Rep.">
        <title>A high-quality genome of Eragrostis curvula grass provides insights into Poaceae evolution and supports new strategies to enhance forage quality.</title>
        <authorList>
            <person name="Carballo J."/>
            <person name="Santos B.A.C.M."/>
            <person name="Zappacosta D."/>
            <person name="Garbus I."/>
            <person name="Selva J.P."/>
            <person name="Gallo C.A."/>
            <person name="Diaz A."/>
            <person name="Albertini E."/>
            <person name="Caccamo M."/>
            <person name="Echenique V."/>
        </authorList>
    </citation>
    <scope>NUCLEOTIDE SEQUENCE [LARGE SCALE GENOMIC DNA]</scope>
    <source>
        <strain evidence="5">cv. Victoria</strain>
        <tissue evidence="4">Leaf</tissue>
    </source>
</reference>
<name>A0A5J9WJ35_9POAL</name>
<keyword evidence="1" id="KW-0245">EGF-like domain</keyword>
<accession>A0A5J9WJ35</accession>